<dbReference type="EMBL" id="JBHRSV010000028">
    <property type="protein sequence ID" value="MFC2927234.1"/>
    <property type="molecule type" value="Genomic_DNA"/>
</dbReference>
<evidence type="ECO:0000313" key="2">
    <source>
        <dbReference type="Proteomes" id="UP001595379"/>
    </source>
</evidence>
<dbReference type="Proteomes" id="UP001595379">
    <property type="component" value="Unassembled WGS sequence"/>
</dbReference>
<reference evidence="2" key="1">
    <citation type="journal article" date="2019" name="Int. J. Syst. Evol. Microbiol.">
        <title>The Global Catalogue of Microorganisms (GCM) 10K type strain sequencing project: providing services to taxonomists for standard genome sequencing and annotation.</title>
        <authorList>
            <consortium name="The Broad Institute Genomics Platform"/>
            <consortium name="The Broad Institute Genome Sequencing Center for Infectious Disease"/>
            <person name="Wu L."/>
            <person name="Ma J."/>
        </authorList>
    </citation>
    <scope>NUCLEOTIDE SEQUENCE [LARGE SCALE GENOMIC DNA]</scope>
    <source>
        <strain evidence="2">KCTC 52487</strain>
    </source>
</reference>
<comment type="caution">
    <text evidence="1">The sequence shown here is derived from an EMBL/GenBank/DDBJ whole genome shotgun (WGS) entry which is preliminary data.</text>
</comment>
<name>A0ABV7A0Y4_9PROT</name>
<proteinExistence type="predicted"/>
<organism evidence="1 2">
    <name type="scientific">Hyphobacterium vulgare</name>
    <dbReference type="NCBI Taxonomy" id="1736751"/>
    <lineage>
        <taxon>Bacteria</taxon>
        <taxon>Pseudomonadati</taxon>
        <taxon>Pseudomonadota</taxon>
        <taxon>Alphaproteobacteria</taxon>
        <taxon>Maricaulales</taxon>
        <taxon>Maricaulaceae</taxon>
        <taxon>Hyphobacterium</taxon>
    </lineage>
</organism>
<sequence>MIDRPLLLVGRILAAVAAAGSLGLAVWIAAPRAGWLDAEILPAPVSASLLIENFACRRGETRTVIRRGVEDGYAPGNFEPARPDRAGSQRVAGVGLRDYDDADLDQDFFDYFEPPRDAVSGLFVIRMFENGSSVNDGIVIGDHVTLRSSRAPDQQHVFQTNVWSLRSDPRWSNSGDVYSIDIADLRLQNGTSLLDHIRDADMSGIVDVVIADDTAVDFMALAICSPPVTQSGLSFWYEPQGHDPSSGPVVRATCYPGEDVAAFCNPFVGNTPCGTELPIACFRPTNARSPDFEAIGLPRHSVRDWTGGDFALTTPVPANRFANRGDADAYCRAEFGEEWRVADWHLNGRGFDFFATGPADYEGRVWIDIRDQPYATCWRGE</sequence>
<protein>
    <submittedName>
        <fullName evidence="1">Uncharacterized protein</fullName>
    </submittedName>
</protein>
<evidence type="ECO:0000313" key="1">
    <source>
        <dbReference type="EMBL" id="MFC2927234.1"/>
    </source>
</evidence>
<accession>A0ABV7A0Y4</accession>
<keyword evidence="2" id="KW-1185">Reference proteome</keyword>
<gene>
    <name evidence="1" type="ORF">ACFOOR_14085</name>
</gene>
<dbReference type="RefSeq" id="WP_343163223.1">
    <property type="nucleotide sequence ID" value="NZ_JBHRSV010000028.1"/>
</dbReference>